<dbReference type="InterPro" id="IPR024733">
    <property type="entry name" value="NAGLU_tim-barrel"/>
</dbReference>
<feature type="signal peptide" evidence="9">
    <location>
        <begin position="1"/>
        <end position="40"/>
    </location>
</feature>
<sequence>MPLQAASPCLRSGAPTRPRVSLSGLAWPLLFLCRLGVVYGAPGGHPGSGSGVSGLSSSAEPRTQSRAVELLIERLLPGRSGDFSVSVDPAVARAAPGGAFELQSGADGRLEVRGSSGVAAASGLYFFLKRHCGCQVSWSGAQLRLPRPLPRVPALVRVESPNRFRYYQNVCTPSYSAVWWSWKRWQQEIDWMVLNGINLPLALTGQEAIWQKVYLALGLTQAEFDAFTVGPAFLAWQRMGNLHSWAGPLPQSWHQGQLALQMKIVKRMRSFGMMPVLPAFAGHVPEAITRVFPKANVTRLGTWGHFDCNCSCTFLLSPEDPLFRTISSAFLSRIIATLGTDHVYSADTFNENTPSSSEPTYLGSLSASIYKSMTAVDSKAVWLMQGWLFYHNQDFWQPPQVQALLKGVPQGSMLVLDLFAETFPVYKMTKSFYGQPFIWCMLHNFGGNHGLFGKVESVNTGPAAARTFEGSTMVGTGLAPEGIEQNDVVYELMNEKGWSDEPVDLATWAGDYGTRRYGVANADAVAAWRLLFRSVYNCTTDVVDHNRSPLVWRPSLKLSTATWYNASDLTLAWELLLNASEQFDSSQTFLYDLTDVSRQAMQLLVSHFYERVRAAFAARSLRELLEASGVIVEDLFPDLDALLASDGHFLLGRWLRDAAAMATSPSEAAMYDFNARNQITLWGPKGNILDYGNKQWAGLVQDYYAPRWKRFVDMLVESVSSGLPFRQDEFNAQAFLLESAFVSNGKKYPTEPVGDTLSIARKLFEKYKSYLHGIA</sequence>
<evidence type="ECO:0000256" key="4">
    <source>
        <dbReference type="ARBA" id="ARBA00023295"/>
    </source>
</evidence>
<evidence type="ECO:0000313" key="13">
    <source>
        <dbReference type="Proteomes" id="UP001318040"/>
    </source>
</evidence>
<dbReference type="PANTHER" id="PTHR12872:SF1">
    <property type="entry name" value="ALPHA-N-ACETYLGLUCOSAMINIDASE"/>
    <property type="match status" value="1"/>
</dbReference>
<dbReference type="GO" id="GO:0048731">
    <property type="term" value="P:system development"/>
    <property type="evidence" value="ECO:0007669"/>
    <property type="project" value="UniProtKB-ARBA"/>
</dbReference>
<evidence type="ECO:0000256" key="5">
    <source>
        <dbReference type="ARBA" id="ARBA00052030"/>
    </source>
</evidence>
<name>A0AAJ7SPI3_PETMA</name>
<evidence type="ECO:0000256" key="3">
    <source>
        <dbReference type="ARBA" id="ARBA00023180"/>
    </source>
</evidence>
<organism evidence="13 14">
    <name type="scientific">Petromyzon marinus</name>
    <name type="common">Sea lamprey</name>
    <dbReference type="NCBI Taxonomy" id="7757"/>
    <lineage>
        <taxon>Eukaryota</taxon>
        <taxon>Metazoa</taxon>
        <taxon>Chordata</taxon>
        <taxon>Craniata</taxon>
        <taxon>Vertebrata</taxon>
        <taxon>Cyclostomata</taxon>
        <taxon>Hyperoartia</taxon>
        <taxon>Petromyzontiformes</taxon>
        <taxon>Petromyzontidae</taxon>
        <taxon>Petromyzon</taxon>
    </lineage>
</organism>
<evidence type="ECO:0000256" key="9">
    <source>
        <dbReference type="SAM" id="SignalP"/>
    </source>
</evidence>
<keyword evidence="4" id="KW-0326">Glycosidase</keyword>
<evidence type="ECO:0000256" key="6">
    <source>
        <dbReference type="ARBA" id="ARBA00060996"/>
    </source>
</evidence>
<feature type="domain" description="Alpha-N-acetylglucosaminidase N-terminal" evidence="11">
    <location>
        <begin position="67"/>
        <end position="150"/>
    </location>
</feature>
<dbReference type="RefSeq" id="XP_032802157.1">
    <property type="nucleotide sequence ID" value="XM_032946266.1"/>
</dbReference>
<dbReference type="InterPro" id="IPR029018">
    <property type="entry name" value="Hex-like_dom2"/>
</dbReference>
<dbReference type="Proteomes" id="UP001318040">
    <property type="component" value="Chromosome 4"/>
</dbReference>
<comment type="similarity">
    <text evidence="6">Belongs to the glycosyl hydrolase 89 family.</text>
</comment>
<evidence type="ECO:0000256" key="1">
    <source>
        <dbReference type="ARBA" id="ARBA00022729"/>
    </source>
</evidence>
<dbReference type="GO" id="GO:0004561">
    <property type="term" value="F:alpha-N-acetylglucosaminidase activity"/>
    <property type="evidence" value="ECO:0007669"/>
    <property type="project" value="UniProtKB-EC"/>
</dbReference>
<dbReference type="Pfam" id="PF12972">
    <property type="entry name" value="NAGLU_C"/>
    <property type="match status" value="1"/>
</dbReference>
<reference evidence="14" key="1">
    <citation type="submission" date="2025-08" db="UniProtKB">
        <authorList>
            <consortium name="RefSeq"/>
        </authorList>
    </citation>
    <scope>IDENTIFICATION</scope>
    <source>
        <tissue evidence="14">Sperm</tissue>
    </source>
</reference>
<keyword evidence="2" id="KW-0378">Hydrolase</keyword>
<feature type="chain" id="PRO_5042504975" description="Alpha-N-acetylglucosaminidase" evidence="9">
    <location>
        <begin position="41"/>
        <end position="775"/>
    </location>
</feature>
<dbReference type="Pfam" id="PF05089">
    <property type="entry name" value="NAGLU"/>
    <property type="match status" value="1"/>
</dbReference>
<gene>
    <name evidence="14" type="primary">NAGLU</name>
</gene>
<dbReference type="Pfam" id="PF12971">
    <property type="entry name" value="NAGLU_N"/>
    <property type="match status" value="1"/>
</dbReference>
<dbReference type="Gene3D" id="1.20.120.670">
    <property type="entry name" value="N-acetyl-b-d-glucoasminidase"/>
    <property type="match status" value="1"/>
</dbReference>
<proteinExistence type="inferred from homology"/>
<keyword evidence="13" id="KW-1185">Reference proteome</keyword>
<evidence type="ECO:0000313" key="14">
    <source>
        <dbReference type="RefSeq" id="XP_032802157.1"/>
    </source>
</evidence>
<comment type="catalytic activity">
    <reaction evidence="5">
        <text>Hydrolysis of terminal non-reducing N-acetyl-D-glucosamine residues in N-acetyl-alpha-D-glucosaminides.</text>
        <dbReference type="EC" id="3.2.1.50"/>
    </reaction>
</comment>
<evidence type="ECO:0000259" key="10">
    <source>
        <dbReference type="Pfam" id="PF05089"/>
    </source>
</evidence>
<evidence type="ECO:0000256" key="7">
    <source>
        <dbReference type="ARBA" id="ARBA00066522"/>
    </source>
</evidence>
<accession>A0AAJ7SPI3</accession>
<feature type="domain" description="Alpha-N-acetylglucosaminidase C-terminal" evidence="12">
    <location>
        <begin position="508"/>
        <end position="766"/>
    </location>
</feature>
<dbReference type="Gene3D" id="3.30.379.10">
    <property type="entry name" value="Chitobiase/beta-hexosaminidase domain 2-like"/>
    <property type="match status" value="1"/>
</dbReference>
<evidence type="ECO:0000256" key="8">
    <source>
        <dbReference type="ARBA" id="ARBA00072202"/>
    </source>
</evidence>
<evidence type="ECO:0000259" key="11">
    <source>
        <dbReference type="Pfam" id="PF12971"/>
    </source>
</evidence>
<keyword evidence="3" id="KW-0325">Glycoprotein</keyword>
<dbReference type="InterPro" id="IPR007781">
    <property type="entry name" value="NAGLU"/>
</dbReference>
<dbReference type="Gene3D" id="3.20.20.80">
    <property type="entry name" value="Glycosidases"/>
    <property type="match status" value="1"/>
</dbReference>
<evidence type="ECO:0000256" key="2">
    <source>
        <dbReference type="ARBA" id="ARBA00022801"/>
    </source>
</evidence>
<dbReference type="KEGG" id="pmrn:116938730"/>
<dbReference type="InterPro" id="IPR024732">
    <property type="entry name" value="NAGLU_C"/>
</dbReference>
<dbReference type="CTD" id="4669"/>
<evidence type="ECO:0000259" key="12">
    <source>
        <dbReference type="Pfam" id="PF12972"/>
    </source>
</evidence>
<dbReference type="InterPro" id="IPR024240">
    <property type="entry name" value="NAGLU_N"/>
</dbReference>
<feature type="domain" description="Alpha-N-acetylglucosaminidase tim-barrel" evidence="10">
    <location>
        <begin position="165"/>
        <end position="499"/>
    </location>
</feature>
<dbReference type="FunFam" id="3.20.20.80:FF:000107">
    <property type="entry name" value="Alpha-N-acetylglucosaminidase family"/>
    <property type="match status" value="1"/>
</dbReference>
<dbReference type="AlphaFoldDB" id="A0AAJ7SPI3"/>
<keyword evidence="1 9" id="KW-0732">Signal</keyword>
<dbReference type="PANTHER" id="PTHR12872">
    <property type="entry name" value="ALPHA-N-ACETYLGLUCOSAMINIDASE"/>
    <property type="match status" value="1"/>
</dbReference>
<protein>
    <recommendedName>
        <fullName evidence="8">Alpha-N-acetylglucosaminidase</fullName>
        <ecNumber evidence="7">3.2.1.50</ecNumber>
    </recommendedName>
</protein>
<dbReference type="EC" id="3.2.1.50" evidence="7"/>